<dbReference type="Gene3D" id="3.30.565.10">
    <property type="entry name" value="Histidine kinase-like ATPase, C-terminal domain"/>
    <property type="match status" value="1"/>
</dbReference>
<dbReference type="InterPro" id="IPR058210">
    <property type="entry name" value="SACS/Nov_dom"/>
</dbReference>
<feature type="region of interest" description="Disordered" evidence="1">
    <location>
        <begin position="1752"/>
        <end position="1772"/>
    </location>
</feature>
<dbReference type="NCBIfam" id="NF047352">
    <property type="entry name" value="P_loop_sacsin"/>
    <property type="match status" value="1"/>
</dbReference>
<dbReference type="RefSeq" id="WP_190439937.1">
    <property type="nucleotide sequence ID" value="NZ_JAMPKM010000014.1"/>
</dbReference>
<feature type="domain" description="Sacsin/Nov" evidence="3">
    <location>
        <begin position="16"/>
        <end position="250"/>
    </location>
</feature>
<evidence type="ECO:0000313" key="5">
    <source>
        <dbReference type="Proteomes" id="UP001464891"/>
    </source>
</evidence>
<dbReference type="InterPro" id="IPR024975">
    <property type="entry name" value="NOV_C"/>
</dbReference>
<feature type="compositionally biased region" description="Polar residues" evidence="1">
    <location>
        <begin position="1665"/>
        <end position="1674"/>
    </location>
</feature>
<feature type="domain" description="Protein NO VEIN C-terminal" evidence="2">
    <location>
        <begin position="1740"/>
        <end position="1831"/>
    </location>
</feature>
<comment type="caution">
    <text evidence="4">The sequence shown here is derived from an EMBL/GenBank/DDBJ whole genome shotgun (WGS) entry which is preliminary data.</text>
</comment>
<evidence type="ECO:0000256" key="1">
    <source>
        <dbReference type="SAM" id="MobiDB-lite"/>
    </source>
</evidence>
<gene>
    <name evidence="4" type="ORF">NC998_19715</name>
</gene>
<feature type="region of interest" description="Disordered" evidence="1">
    <location>
        <begin position="1535"/>
        <end position="1624"/>
    </location>
</feature>
<dbReference type="EMBL" id="JAMPKM010000014">
    <property type="protein sequence ID" value="MEP0819332.1"/>
    <property type="molecule type" value="Genomic_DNA"/>
</dbReference>
<organism evidence="4 5">
    <name type="scientific">Trichocoleus desertorum GB2-A4</name>
    <dbReference type="NCBI Taxonomy" id="2933944"/>
    <lineage>
        <taxon>Bacteria</taxon>
        <taxon>Bacillati</taxon>
        <taxon>Cyanobacteriota</taxon>
        <taxon>Cyanophyceae</taxon>
        <taxon>Leptolyngbyales</taxon>
        <taxon>Trichocoleusaceae</taxon>
        <taxon>Trichocoleus</taxon>
    </lineage>
</organism>
<proteinExistence type="predicted"/>
<evidence type="ECO:0000259" key="3">
    <source>
        <dbReference type="Pfam" id="PF25794"/>
    </source>
</evidence>
<dbReference type="Pfam" id="PF13020">
    <property type="entry name" value="NOV_C"/>
    <property type="match status" value="1"/>
</dbReference>
<feature type="compositionally biased region" description="Polar residues" evidence="1">
    <location>
        <begin position="1693"/>
        <end position="1708"/>
    </location>
</feature>
<feature type="region of interest" description="Disordered" evidence="1">
    <location>
        <begin position="1639"/>
        <end position="1730"/>
    </location>
</feature>
<sequence length="1861" mass="210783">MEKVGLGEGEAWYQSEPLTTRLKNLIRDYPEGVGIIKELIQNADDAGATRVEIVFDWRTHNFTQLPDPCMKALMGAAMLVYNDSIFTDQDFQNIQNLGHSGKRETLWKTGRFGVGFNSIYHVTDYPSFISRDRIVFFDPHATAIPGASLGQPGRSWRFSEEGWWDYPDFMKVYEPGGLQPDTLAFEGTLFRLPLRTTTQAKQSKIRNEPFTQENVRQLLMEFVKVGEEMLLFLKSVLAIRVSEISPDGRKSTLLGISTQNDQEVKVERNKLLAPLQGGAEALLTLCQSHPNALPAVSYQHIIQVATTQNQTTSTWRVTSLIRAEGELLKLMRELATQGEKAVPWAGTAALISRTSNLQPKGFVGRAYCFLPLPQETGLPVHINGFFDLDSSRRELTSDTLTGRDAKRVLWNQLLVRHVLSHAYANLIQSLVEDIGDTDPARFYKFFPTQSSTKALAELPISVIKLLHSKRVIRSAIEHSTVHQNGQRQNGKTNWVTPQTINILPKGWAHLLEPLRLDGVDLPDPTLPPELETAFKSAGIPFKVFEPEDLRSRLLTNKPLGMPVENAPRACLRQRDWVVNLLRYCLSDGCRHVRGLPLAILADGKLQTFGYNPSGLIYLVPKDEEEILMDHIFIDHPNWFLDPDFAHQVRASSDWKGVSMLTPIEVAKRLNDLINPDDDVKVKWEPNGKQIPNVEWLTKVYSYLADLKSLPRDEFIKVPLVPCNNGFLYVGGNVITPLWCGSNTSREMLDTLQYFGIPLIETQKSLQRAIATFLSRHPNQLIYQLTVPDLIDTLEAQKKLPAYNSDLYKGLVSFLSDRNWMHGEGKNDDDRKQKLRQLHIYPTVEDQPTNLKDVYIPGGYIPPKVAGSLKLLCLGVSENGQEWKAFYDFLGIPVLDHATMIQNLLKDYGNLQLNQQLEALEWIRVHLSIAQDELEKRNRGVDLKKRVREAPLIRCTDGQLRAAVTIYDPRTYSSVRQVLGDGAHSPDMAIYKNTEHWLDFFRELRILITPSAKDLLAYVDRQIQQAKNGVTNEIAKHLTDIFSHLEKHWERLDREKVLNGKTLTEALKMRAWLPVERDPERLKRFPAFTIPQNRLYHSSEVYFSPYGSLVASQKPLFPVSKLPPKEFQTALGFSTYPDQQSVVSHFKTLIDLWSTTRGDGIDNEAFHKAVQNIYVYFHNTFCSTGSSEKGQQWLRDQLDGYECLWDYGQFWLPEHTFQRKIPFFGKRRQKILIDKPQIRQVYELLGQKKSPDISDYIAFLEEVAADCKGNPLNEDDVKCVYEVLKLLAQDLGIEQRSAADYDLLLLTDNNLLLPPNQILIPDAPWRLNAIVGREQVKILHPEVPHSLAIDAGSRSLLNDVIEIPNSIEPTNDQDASKLCQKWQKLLRSPEFIQGLERLTIDQHGLDNTVELSWLLRAEVKAAAAIVTKLQLDGSDIASGLQGNYFFKRNSCVFYLSHKSEKLMRNYLTDSLNQQLGDLKLADTARLQTIIESHPSEIEQLLDELRVKHLKRSPLVTAPFEETDEDEVDEIFDADFSDEFATDNANEGTTRDNNGRELASAAPTSTSNGRTEQAITKPSNGSVPQQPVPKRTPTPSTANSSPVVSSSVSPISTQPTANPIIKPVKPTLVAPQRRGILDVKPAAQSADQGDSEGVEQNDSEEKDRQPNLISSVSRRNNVIRLGRSGGSRRSRSTGKRQSQPRTTYSSQQYRNGVRVRSGLEVDPNKNAEAELTESEARKIDQAGMARVMEYERRHGRDPQDMNEIDPNHPGYDVESRDQRLGEVRYIEVKSLRGMWDRRGVCMSLKQFETGNEKQDSFWLYVVEQVESDEAKVTPIQNPVGLVSEFFYDDSWRQLADDEMSGVG</sequence>
<dbReference type="Pfam" id="PF25794">
    <property type="entry name" value="SACS"/>
    <property type="match status" value="1"/>
</dbReference>
<dbReference type="PANTHER" id="PTHR15600:SF42">
    <property type="entry name" value="SACSIN"/>
    <property type="match status" value="1"/>
</dbReference>
<feature type="compositionally biased region" description="Low complexity" evidence="1">
    <location>
        <begin position="1591"/>
        <end position="1614"/>
    </location>
</feature>
<reference evidence="4 5" key="1">
    <citation type="submission" date="2022-04" db="EMBL/GenBank/DDBJ databases">
        <title>Positive selection, recombination, and allopatry shape intraspecific diversity of widespread and dominant cyanobacteria.</title>
        <authorList>
            <person name="Wei J."/>
            <person name="Shu W."/>
            <person name="Hu C."/>
        </authorList>
    </citation>
    <scope>NUCLEOTIDE SEQUENCE [LARGE SCALE GENOMIC DNA]</scope>
    <source>
        <strain evidence="4 5">GB2-A4</strain>
    </source>
</reference>
<dbReference type="Proteomes" id="UP001464891">
    <property type="component" value="Unassembled WGS sequence"/>
</dbReference>
<evidence type="ECO:0000259" key="2">
    <source>
        <dbReference type="Pfam" id="PF13020"/>
    </source>
</evidence>
<feature type="compositionally biased region" description="Polar residues" evidence="1">
    <location>
        <begin position="1560"/>
        <end position="1583"/>
    </location>
</feature>
<protein>
    <submittedName>
        <fullName evidence="4">DUF3883 domain-containing protein</fullName>
    </submittedName>
</protein>
<dbReference type="InterPro" id="IPR052972">
    <property type="entry name" value="Sacsin_chaperone_reg"/>
</dbReference>
<keyword evidence="5" id="KW-1185">Reference proteome</keyword>
<dbReference type="SUPFAM" id="SSF55874">
    <property type="entry name" value="ATPase domain of HSP90 chaperone/DNA topoisomerase II/histidine kinase"/>
    <property type="match status" value="1"/>
</dbReference>
<dbReference type="PANTHER" id="PTHR15600">
    <property type="entry name" value="SACSIN"/>
    <property type="match status" value="1"/>
</dbReference>
<name>A0ABV0JC18_9CYAN</name>
<feature type="compositionally biased region" description="Basic and acidic residues" evidence="1">
    <location>
        <begin position="1715"/>
        <end position="1730"/>
    </location>
</feature>
<dbReference type="InterPro" id="IPR036890">
    <property type="entry name" value="HATPase_C_sf"/>
</dbReference>
<evidence type="ECO:0000313" key="4">
    <source>
        <dbReference type="EMBL" id="MEP0819332.1"/>
    </source>
</evidence>
<feature type="compositionally biased region" description="Acidic residues" evidence="1">
    <location>
        <begin position="1647"/>
        <end position="1656"/>
    </location>
</feature>
<accession>A0ABV0JC18</accession>